<evidence type="ECO:0000256" key="1">
    <source>
        <dbReference type="ARBA" id="ARBA00001933"/>
    </source>
</evidence>
<comment type="cofactor">
    <cofactor evidence="1">
        <name>pyridoxal 5'-phosphate</name>
        <dbReference type="ChEBI" id="CHEBI:597326"/>
    </cofactor>
</comment>
<dbReference type="InterPro" id="IPR015422">
    <property type="entry name" value="PyrdxlP-dep_Trfase_small"/>
</dbReference>
<dbReference type="InterPro" id="IPR015424">
    <property type="entry name" value="PyrdxlP-dep_Trfase"/>
</dbReference>
<protein>
    <submittedName>
        <fullName evidence="4">Aminotransferase class III-fold pyridoxal phosphate-dependent enzyme</fullName>
    </submittedName>
</protein>
<gene>
    <name evidence="4" type="ORF">G6N73_34750</name>
</gene>
<keyword evidence="4" id="KW-0032">Aminotransferase</keyword>
<name>A0A6G4WMN0_9HYPH</name>
<dbReference type="EMBL" id="JAAKZF010000180">
    <property type="protein sequence ID" value="NGO56075.1"/>
    <property type="molecule type" value="Genomic_DNA"/>
</dbReference>
<dbReference type="Proteomes" id="UP001642900">
    <property type="component" value="Unassembled WGS sequence"/>
</dbReference>
<dbReference type="InterPro" id="IPR005814">
    <property type="entry name" value="Aminotrans_3"/>
</dbReference>
<evidence type="ECO:0000313" key="4">
    <source>
        <dbReference type="EMBL" id="NGO56075.1"/>
    </source>
</evidence>
<dbReference type="AlphaFoldDB" id="A0A6G4WMN0"/>
<dbReference type="InterPro" id="IPR015421">
    <property type="entry name" value="PyrdxlP-dep_Trfase_major"/>
</dbReference>
<accession>A0A6G4WMN0</accession>
<dbReference type="GO" id="GO:0030170">
    <property type="term" value="F:pyridoxal phosphate binding"/>
    <property type="evidence" value="ECO:0007669"/>
    <property type="project" value="InterPro"/>
</dbReference>
<proteinExistence type="inferred from homology"/>
<evidence type="ECO:0000256" key="3">
    <source>
        <dbReference type="RuleBase" id="RU003560"/>
    </source>
</evidence>
<reference evidence="4 5" key="1">
    <citation type="submission" date="2020-02" db="EMBL/GenBank/DDBJ databases">
        <title>Genome sequence of strain CCNWXJ40-4.</title>
        <authorList>
            <person name="Gao J."/>
            <person name="Sun J."/>
        </authorList>
    </citation>
    <scope>NUCLEOTIDE SEQUENCE [LARGE SCALE GENOMIC DNA]</scope>
    <source>
        <strain evidence="4 5">CCNWXJ 40-4</strain>
    </source>
</reference>
<dbReference type="SUPFAM" id="SSF53383">
    <property type="entry name" value="PLP-dependent transferases"/>
    <property type="match status" value="1"/>
</dbReference>
<keyword evidence="2 3" id="KW-0663">Pyridoxal phosphate</keyword>
<dbReference type="GO" id="GO:0008483">
    <property type="term" value="F:transaminase activity"/>
    <property type="evidence" value="ECO:0007669"/>
    <property type="project" value="UniProtKB-KW"/>
</dbReference>
<sequence length="435" mass="46258">MYQSPARQNSSIDAALLEVRERYAAKRPNSAALHCQAVKVLPGGNTRTVLAYEPFPTAMARGDGCRLLDIDGNAYLDLCGEYTAGLFGHTERRIHAALHDAMERGLSLAAVGEAEQHLARILCSRFPSIDMIRFTNSGTEANLIALSAAQVVTGRSRIIAFRGGYHGSLLYYPVTGSSPIAAPFPVTLCNYNDIDGTVAAIRSAAGEIAAVIVEPMLGSGGCIPAEPAFLAAVAEATRAAGAILIFDEVMTSRMSQGGLQERLGILPDMTTLGKYVGGGMSFGAFGGRQDVMDIFASKVPHAGTFNNNVMSMAAGIAAMGEVFTAAAAANLFALGESLREQLNTISDKAGAPLQFCGLGSLATAHFRRGRIDRPYAITPREEALKELFFFDMLDAGVYIARRGMTALSLPMTERDLTQFTAALEDFLDTRAALLQ</sequence>
<evidence type="ECO:0000313" key="5">
    <source>
        <dbReference type="Proteomes" id="UP001642900"/>
    </source>
</evidence>
<comment type="caution">
    <text evidence="4">The sequence shown here is derived from an EMBL/GenBank/DDBJ whole genome shotgun (WGS) entry which is preliminary data.</text>
</comment>
<comment type="similarity">
    <text evidence="3">Belongs to the class-III pyridoxal-phosphate-dependent aminotransferase family.</text>
</comment>
<dbReference type="PANTHER" id="PTHR43713">
    <property type="entry name" value="GLUTAMATE-1-SEMIALDEHYDE 2,1-AMINOMUTASE"/>
    <property type="match status" value="1"/>
</dbReference>
<dbReference type="Pfam" id="PF00202">
    <property type="entry name" value="Aminotran_3"/>
    <property type="match status" value="1"/>
</dbReference>
<dbReference type="Gene3D" id="3.40.640.10">
    <property type="entry name" value="Type I PLP-dependent aspartate aminotransferase-like (Major domain)"/>
    <property type="match status" value="1"/>
</dbReference>
<dbReference type="Gene3D" id="3.90.1150.10">
    <property type="entry name" value="Aspartate Aminotransferase, domain 1"/>
    <property type="match status" value="1"/>
</dbReference>
<dbReference type="RefSeq" id="WP_165034402.1">
    <property type="nucleotide sequence ID" value="NZ_JAAKZF010000180.1"/>
</dbReference>
<organism evidence="4 5">
    <name type="scientific">Allomesorhizobium camelthorni</name>
    <dbReference type="NCBI Taxonomy" id="475069"/>
    <lineage>
        <taxon>Bacteria</taxon>
        <taxon>Pseudomonadati</taxon>
        <taxon>Pseudomonadota</taxon>
        <taxon>Alphaproteobacteria</taxon>
        <taxon>Hyphomicrobiales</taxon>
        <taxon>Phyllobacteriaceae</taxon>
        <taxon>Allomesorhizobium</taxon>
    </lineage>
</organism>
<keyword evidence="5" id="KW-1185">Reference proteome</keyword>
<keyword evidence="4" id="KW-0808">Transferase</keyword>
<evidence type="ECO:0000256" key="2">
    <source>
        <dbReference type="ARBA" id="ARBA00022898"/>
    </source>
</evidence>
<dbReference type="PANTHER" id="PTHR43713:SF3">
    <property type="entry name" value="GLUTAMATE-1-SEMIALDEHYDE 2,1-AMINOMUTASE 1, CHLOROPLASTIC-RELATED"/>
    <property type="match status" value="1"/>
</dbReference>